<sequence>AVDRLLWKLVPDGNGNGTWYSEITTGIDGLVSTESSAHTVANGLGFWFGGGINDLTEFTSDAPAVGTPVPGFVTYNFTAKTWTNHTDVPNAVKSPWAATASFISGFGPNGIIVLLGGLSKVESPLSVDFGIIYLMDPVTMAWYTQRTSGPVPTRRMDHCAVGVQGDNKTHEIFIYGGARDSSDEAGRVIPFGDVWVLSLPGFVWHQADGARIDPRTHHACVRAGNRQMLSIGGVNTTEADGMATKDSSPQGLGIFDMTRMEWKESYNADAEPYATPEIIKKWYADW</sequence>
<dbReference type="PANTHER" id="PTHR46093">
    <property type="entry name" value="ACYL-COA-BINDING DOMAIN-CONTAINING PROTEIN 5"/>
    <property type="match status" value="1"/>
</dbReference>
<evidence type="ECO:0000313" key="4">
    <source>
        <dbReference type="Proteomes" id="UP001160390"/>
    </source>
</evidence>
<dbReference type="AlphaFoldDB" id="A0AA35LY38"/>
<name>A0AA35LY38_9HYPO</name>
<evidence type="ECO:0000313" key="3">
    <source>
        <dbReference type="EMBL" id="CAI6085838.1"/>
    </source>
</evidence>
<keyword evidence="1" id="KW-0880">Kelch repeat</keyword>
<proteinExistence type="predicted"/>
<dbReference type="Pfam" id="PF24681">
    <property type="entry name" value="Kelch_KLHDC2_KLHL20_DRC7"/>
    <property type="match status" value="1"/>
</dbReference>
<keyword evidence="4" id="KW-1185">Reference proteome</keyword>
<comment type="caution">
    <text evidence="3">The sequence shown here is derived from an EMBL/GenBank/DDBJ whole genome shotgun (WGS) entry which is preliminary data.</text>
</comment>
<dbReference type="EMBL" id="CABFNP030000771">
    <property type="protein sequence ID" value="CAI6085838.1"/>
    <property type="molecule type" value="Genomic_DNA"/>
</dbReference>
<dbReference type="SUPFAM" id="SSF50965">
    <property type="entry name" value="Galactose oxidase, central domain"/>
    <property type="match status" value="1"/>
</dbReference>
<keyword evidence="2" id="KW-0677">Repeat</keyword>
<dbReference type="Proteomes" id="UP001160390">
    <property type="component" value="Unassembled WGS sequence"/>
</dbReference>
<dbReference type="InterPro" id="IPR011043">
    <property type="entry name" value="Gal_Oxase/kelch_b-propeller"/>
</dbReference>
<dbReference type="PANTHER" id="PTHR46093:SF18">
    <property type="entry name" value="FIBRONECTIN TYPE-III DOMAIN-CONTAINING PROTEIN"/>
    <property type="match status" value="1"/>
</dbReference>
<dbReference type="Gene3D" id="2.120.10.80">
    <property type="entry name" value="Kelch-type beta propeller"/>
    <property type="match status" value="1"/>
</dbReference>
<evidence type="ECO:0000256" key="1">
    <source>
        <dbReference type="ARBA" id="ARBA00022441"/>
    </source>
</evidence>
<organism evidence="3 4">
    <name type="scientific">Clonostachys chloroleuca</name>
    <dbReference type="NCBI Taxonomy" id="1926264"/>
    <lineage>
        <taxon>Eukaryota</taxon>
        <taxon>Fungi</taxon>
        <taxon>Dikarya</taxon>
        <taxon>Ascomycota</taxon>
        <taxon>Pezizomycotina</taxon>
        <taxon>Sordariomycetes</taxon>
        <taxon>Hypocreomycetidae</taxon>
        <taxon>Hypocreales</taxon>
        <taxon>Bionectriaceae</taxon>
        <taxon>Clonostachys</taxon>
    </lineage>
</organism>
<evidence type="ECO:0000256" key="2">
    <source>
        <dbReference type="ARBA" id="ARBA00022737"/>
    </source>
</evidence>
<feature type="non-terminal residue" evidence="3">
    <location>
        <position position="1"/>
    </location>
</feature>
<accession>A0AA35LY38</accession>
<protein>
    <submittedName>
        <fullName evidence="3">Uncharacterized protein</fullName>
    </submittedName>
</protein>
<gene>
    <name evidence="3" type="ORF">CCHLO57077_00016077</name>
</gene>
<dbReference type="InterPro" id="IPR015915">
    <property type="entry name" value="Kelch-typ_b-propeller"/>
</dbReference>
<reference evidence="3" key="1">
    <citation type="submission" date="2023-01" db="EMBL/GenBank/DDBJ databases">
        <authorList>
            <person name="Piombo E."/>
        </authorList>
    </citation>
    <scope>NUCLEOTIDE SEQUENCE</scope>
</reference>